<dbReference type="InterPro" id="IPR000440">
    <property type="entry name" value="NADH_UbQ/plastoQ_OxRdtase_su3"/>
</dbReference>
<comment type="subcellular location">
    <subcellularLocation>
        <location evidence="7">Cell membrane</location>
        <topology evidence="7">Multi-pass membrane protein</topology>
    </subcellularLocation>
    <subcellularLocation>
        <location evidence="1">Membrane</location>
    </subcellularLocation>
</comment>
<evidence type="ECO:0000256" key="3">
    <source>
        <dbReference type="ARBA" id="ARBA00022448"/>
    </source>
</evidence>
<feature type="transmembrane region" description="Helical" evidence="8">
    <location>
        <begin position="136"/>
        <end position="162"/>
    </location>
</feature>
<gene>
    <name evidence="9" type="ORF">THTE_0767</name>
</gene>
<evidence type="ECO:0000313" key="9">
    <source>
        <dbReference type="EMBL" id="ASV73369.1"/>
    </source>
</evidence>
<dbReference type="InterPro" id="IPR038430">
    <property type="entry name" value="NDAH_ubi_oxred_su3_sf"/>
</dbReference>
<dbReference type="KEGG" id="ttf:THTE_0767"/>
<evidence type="ECO:0000256" key="6">
    <source>
        <dbReference type="ARBA" id="ARBA00023136"/>
    </source>
</evidence>
<dbReference type="GO" id="GO:0048038">
    <property type="term" value="F:quinone binding"/>
    <property type="evidence" value="ECO:0007669"/>
    <property type="project" value="UniProtKB-KW"/>
</dbReference>
<comment type="catalytic activity">
    <reaction evidence="7">
        <text>a quinone + NADH + 5 H(+)(in) = a quinol + NAD(+) + 4 H(+)(out)</text>
        <dbReference type="Rhea" id="RHEA:57888"/>
        <dbReference type="ChEBI" id="CHEBI:15378"/>
        <dbReference type="ChEBI" id="CHEBI:24646"/>
        <dbReference type="ChEBI" id="CHEBI:57540"/>
        <dbReference type="ChEBI" id="CHEBI:57945"/>
        <dbReference type="ChEBI" id="CHEBI:132124"/>
    </reaction>
</comment>
<evidence type="ECO:0000256" key="1">
    <source>
        <dbReference type="ARBA" id="ARBA00004370"/>
    </source>
</evidence>
<keyword evidence="6 8" id="KW-0472">Membrane</keyword>
<comment type="similarity">
    <text evidence="2 7">Belongs to the complex I subunit 3 family.</text>
</comment>
<dbReference type="EC" id="7.1.1.-" evidence="7"/>
<evidence type="ECO:0000313" key="10">
    <source>
        <dbReference type="Proteomes" id="UP000215086"/>
    </source>
</evidence>
<evidence type="ECO:0000256" key="4">
    <source>
        <dbReference type="ARBA" id="ARBA00022692"/>
    </source>
</evidence>
<dbReference type="OrthoDB" id="9791970at2"/>
<dbReference type="EMBL" id="CP018477">
    <property type="protein sequence ID" value="ASV73369.1"/>
    <property type="molecule type" value="Genomic_DNA"/>
</dbReference>
<dbReference type="PANTHER" id="PTHR11058">
    <property type="entry name" value="NADH-UBIQUINONE OXIDOREDUCTASE CHAIN 3"/>
    <property type="match status" value="1"/>
</dbReference>
<name>A0A286RBP2_9BACT</name>
<proteinExistence type="inferred from homology"/>
<keyword evidence="9" id="KW-0830">Ubiquinone</keyword>
<accession>A0A286RBP2</accession>
<dbReference type="Pfam" id="PF00507">
    <property type="entry name" value="Oxidored_q4"/>
    <property type="match status" value="1"/>
</dbReference>
<evidence type="ECO:0000256" key="2">
    <source>
        <dbReference type="ARBA" id="ARBA00008472"/>
    </source>
</evidence>
<dbReference type="GO" id="GO:0008137">
    <property type="term" value="F:NADH dehydrogenase (ubiquinone) activity"/>
    <property type="evidence" value="ECO:0007669"/>
    <property type="project" value="InterPro"/>
</dbReference>
<dbReference type="AlphaFoldDB" id="A0A286RBP2"/>
<feature type="transmembrane region" description="Helical" evidence="8">
    <location>
        <begin position="62"/>
        <end position="83"/>
    </location>
</feature>
<dbReference type="Gene3D" id="1.20.58.1610">
    <property type="entry name" value="NADH:ubiquinone/plastoquinone oxidoreductase, chain 3"/>
    <property type="match status" value="1"/>
</dbReference>
<dbReference type="PANTHER" id="PTHR11058:SF9">
    <property type="entry name" value="NADH-UBIQUINONE OXIDOREDUCTASE CHAIN 3"/>
    <property type="match status" value="1"/>
</dbReference>
<evidence type="ECO:0000256" key="7">
    <source>
        <dbReference type="RuleBase" id="RU003639"/>
    </source>
</evidence>
<comment type="function">
    <text evidence="7">NDH-1 shuttles electrons from NADH, via FMN and iron-sulfur (Fe-S) centers, to quinones in the respiratory chain.</text>
</comment>
<dbReference type="GO" id="GO:0030964">
    <property type="term" value="C:NADH dehydrogenase complex"/>
    <property type="evidence" value="ECO:0007669"/>
    <property type="project" value="TreeGrafter"/>
</dbReference>
<organism evidence="9 10">
    <name type="scientific">Thermogutta terrifontis</name>
    <dbReference type="NCBI Taxonomy" id="1331910"/>
    <lineage>
        <taxon>Bacteria</taxon>
        <taxon>Pseudomonadati</taxon>
        <taxon>Planctomycetota</taxon>
        <taxon>Planctomycetia</taxon>
        <taxon>Pirellulales</taxon>
        <taxon>Thermoguttaceae</taxon>
        <taxon>Thermogutta</taxon>
    </lineage>
</organism>
<keyword evidence="7" id="KW-0874">Quinone</keyword>
<reference evidence="9 10" key="1">
    <citation type="journal article" name="Front. Microbiol.">
        <title>Sugar Metabolism of the First Thermophilic Planctomycete Thermogutta terrifontis: Comparative Genomic and Transcriptomic Approaches.</title>
        <authorList>
            <person name="Elcheninov A.G."/>
            <person name="Menzel P."/>
            <person name="Gudbergsdottir S.R."/>
            <person name="Slesarev A.I."/>
            <person name="Kadnikov V.V."/>
            <person name="Krogh A."/>
            <person name="Bonch-Osmolovskaya E.A."/>
            <person name="Peng X."/>
            <person name="Kublanov I.V."/>
        </authorList>
    </citation>
    <scope>NUCLEOTIDE SEQUENCE [LARGE SCALE GENOMIC DNA]</scope>
    <source>
        <strain evidence="9 10">R1</strain>
    </source>
</reference>
<sequence length="172" mass="18434">MEFDPAVIPFTLFLLALIALSVGLIVLGHLCGPKRPNPVKAMPYESGVDPFHDTARRFHVRYHVLAVVFLVFDVELLILYPWVLAIRGQPGVASGRVSVAQGPAASGAPAPVATDASGGIPTFAPSSRGGTEESGFSLMAVMTSVVGSGLIFFALLTLGYIYDWRRRAFDWS</sequence>
<dbReference type="GO" id="GO:0005886">
    <property type="term" value="C:plasma membrane"/>
    <property type="evidence" value="ECO:0007669"/>
    <property type="project" value="UniProtKB-SubCell"/>
</dbReference>
<feature type="transmembrane region" description="Helical" evidence="8">
    <location>
        <begin position="6"/>
        <end position="27"/>
    </location>
</feature>
<keyword evidence="5 8" id="KW-1133">Transmembrane helix</keyword>
<evidence type="ECO:0000256" key="8">
    <source>
        <dbReference type="SAM" id="Phobius"/>
    </source>
</evidence>
<dbReference type="Proteomes" id="UP000215086">
    <property type="component" value="Chromosome"/>
</dbReference>
<dbReference type="RefSeq" id="WP_095413989.1">
    <property type="nucleotide sequence ID" value="NZ_CP018477.1"/>
</dbReference>
<keyword evidence="10" id="KW-1185">Reference proteome</keyword>
<protein>
    <recommendedName>
        <fullName evidence="7">NADH-quinone oxidoreductase subunit</fullName>
        <ecNumber evidence="7">7.1.1.-</ecNumber>
    </recommendedName>
</protein>
<keyword evidence="7" id="KW-0520">NAD</keyword>
<keyword evidence="4 7" id="KW-0812">Transmembrane</keyword>
<evidence type="ECO:0000256" key="5">
    <source>
        <dbReference type="ARBA" id="ARBA00022989"/>
    </source>
</evidence>
<keyword evidence="3" id="KW-0813">Transport</keyword>